<dbReference type="SUPFAM" id="SSF51556">
    <property type="entry name" value="Metallo-dependent hydrolases"/>
    <property type="match status" value="1"/>
</dbReference>
<evidence type="ECO:0000259" key="7">
    <source>
        <dbReference type="Pfam" id="PF00962"/>
    </source>
</evidence>
<keyword evidence="9" id="KW-1185">Reference proteome</keyword>
<organism evidence="8 9">
    <name type="scientific">Lacrimispora saccharolytica (strain ATCC 35040 / DSM 2544 / NRCC 2533 / WM1)</name>
    <name type="common">Clostridium saccharolyticum</name>
    <dbReference type="NCBI Taxonomy" id="610130"/>
    <lineage>
        <taxon>Bacteria</taxon>
        <taxon>Bacillati</taxon>
        <taxon>Bacillota</taxon>
        <taxon>Clostridia</taxon>
        <taxon>Lachnospirales</taxon>
        <taxon>Lachnospiraceae</taxon>
        <taxon>Lacrimispora</taxon>
    </lineage>
</organism>
<dbReference type="InterPro" id="IPR001365">
    <property type="entry name" value="A_deaminase_dom"/>
</dbReference>
<dbReference type="Proteomes" id="UP000001662">
    <property type="component" value="Chromosome"/>
</dbReference>
<dbReference type="GO" id="GO:0060169">
    <property type="term" value="P:negative regulation of adenosine receptor signaling pathway"/>
    <property type="evidence" value="ECO:0007669"/>
    <property type="project" value="TreeGrafter"/>
</dbReference>
<dbReference type="NCBIfam" id="TIGR01430">
    <property type="entry name" value="aden_deam"/>
    <property type="match status" value="1"/>
</dbReference>
<keyword evidence="5 8" id="KW-0378">Hydrolase</keyword>
<dbReference type="InterPro" id="IPR032466">
    <property type="entry name" value="Metal_Hydrolase"/>
</dbReference>
<proteinExistence type="inferred from homology"/>
<keyword evidence="6" id="KW-0862">Zinc</keyword>
<name>D9RAS3_LACSW</name>
<evidence type="ECO:0000313" key="8">
    <source>
        <dbReference type="EMBL" id="ADL06120.1"/>
    </source>
</evidence>
<dbReference type="GO" id="GO:0046872">
    <property type="term" value="F:metal ion binding"/>
    <property type="evidence" value="ECO:0007669"/>
    <property type="project" value="UniProtKB-KW"/>
</dbReference>
<evidence type="ECO:0000256" key="6">
    <source>
        <dbReference type="ARBA" id="ARBA00022833"/>
    </source>
</evidence>
<accession>D9RAS3</accession>
<dbReference type="EC" id="3.5.4.4" evidence="3"/>
<gene>
    <name evidence="8" type="ordered locus">Closa_3596</name>
</gene>
<dbReference type="STRING" id="610130.Closa_3596"/>
<dbReference type="KEGG" id="csh:Closa_3596"/>
<protein>
    <recommendedName>
        <fullName evidence="3">adenosine deaminase</fullName>
        <ecNumber evidence="3">3.5.4.4</ecNumber>
    </recommendedName>
</protein>
<comment type="cofactor">
    <cofactor evidence="1">
        <name>Zn(2+)</name>
        <dbReference type="ChEBI" id="CHEBI:29105"/>
    </cofactor>
</comment>
<dbReference type="InterPro" id="IPR006330">
    <property type="entry name" value="Ado/ade_deaminase"/>
</dbReference>
<dbReference type="PANTHER" id="PTHR11409:SF43">
    <property type="entry name" value="ADENOSINE DEAMINASE"/>
    <property type="match status" value="1"/>
</dbReference>
<dbReference type="Pfam" id="PF00962">
    <property type="entry name" value="A_deaminase"/>
    <property type="match status" value="1"/>
</dbReference>
<sequence length="331" mass="36783">MKRLETDLHLHLDGSLSIDTVRLLSAQIGYDFEGQGGRKSLVAGDNCESLVDYLKCFDLPGRLLQTEEALELASWHLTEELASQGLILSEIRFAPQLHTGKGLSKEKVLEAVIRGVKKGTEKSRMKAGILLCAMVNGPDRENEETFELAQAYLGKGVVGVDLAGPEGMIPMEHFEPLFLAAGQKDIPFTIHAGECGDYENIIKAVHYGAKRIGHGCAAIRSEACMDLLKKEKITLEMCVVSNLQTKAVPSIEDHPLKAFYDRGIRVTYNTDNMTVSDTTLEKEGELIKKYMGFTEADLRQMNRYALEGAFLEEGEKEKLIAFFDKNNYNEC</sequence>
<keyword evidence="4" id="KW-0479">Metal-binding</keyword>
<dbReference type="eggNOG" id="COG1816">
    <property type="taxonomic scope" value="Bacteria"/>
</dbReference>
<evidence type="ECO:0000256" key="5">
    <source>
        <dbReference type="ARBA" id="ARBA00022801"/>
    </source>
</evidence>
<dbReference type="EMBL" id="CP002109">
    <property type="protein sequence ID" value="ADL06120.1"/>
    <property type="molecule type" value="Genomic_DNA"/>
</dbReference>
<dbReference type="OrthoDB" id="9779574at2"/>
<dbReference type="GO" id="GO:0004000">
    <property type="term" value="F:adenosine deaminase activity"/>
    <property type="evidence" value="ECO:0007669"/>
    <property type="project" value="UniProtKB-ARBA"/>
</dbReference>
<evidence type="ECO:0000256" key="2">
    <source>
        <dbReference type="ARBA" id="ARBA00006676"/>
    </source>
</evidence>
<dbReference type="PANTHER" id="PTHR11409">
    <property type="entry name" value="ADENOSINE DEAMINASE"/>
    <property type="match status" value="1"/>
</dbReference>
<dbReference type="Gene3D" id="3.20.20.140">
    <property type="entry name" value="Metal-dependent hydrolases"/>
    <property type="match status" value="1"/>
</dbReference>
<dbReference type="PaxDb" id="610130-Closa_3596"/>
<dbReference type="AlphaFoldDB" id="D9RAS3"/>
<dbReference type="GO" id="GO:0043103">
    <property type="term" value="P:hypoxanthine salvage"/>
    <property type="evidence" value="ECO:0007669"/>
    <property type="project" value="TreeGrafter"/>
</dbReference>
<evidence type="ECO:0000256" key="1">
    <source>
        <dbReference type="ARBA" id="ARBA00001947"/>
    </source>
</evidence>
<evidence type="ECO:0000313" key="9">
    <source>
        <dbReference type="Proteomes" id="UP000001662"/>
    </source>
</evidence>
<dbReference type="HOGENOM" id="CLU_039228_0_0_9"/>
<dbReference type="GO" id="GO:0009897">
    <property type="term" value="C:external side of plasma membrane"/>
    <property type="evidence" value="ECO:0007669"/>
    <property type="project" value="TreeGrafter"/>
</dbReference>
<dbReference type="GO" id="GO:0005829">
    <property type="term" value="C:cytosol"/>
    <property type="evidence" value="ECO:0007669"/>
    <property type="project" value="TreeGrafter"/>
</dbReference>
<dbReference type="RefSeq" id="WP_013274186.1">
    <property type="nucleotide sequence ID" value="NC_014376.1"/>
</dbReference>
<reference evidence="8" key="1">
    <citation type="submission" date="2010-07" db="EMBL/GenBank/DDBJ databases">
        <title>Complete sequence of Clostridium saccharolyticum WM1.</title>
        <authorList>
            <consortium name="US DOE Joint Genome Institute"/>
            <person name="Lucas S."/>
            <person name="Copeland A."/>
            <person name="Lapidus A."/>
            <person name="Cheng J.-F."/>
            <person name="Bruce D."/>
            <person name="Goodwin L."/>
            <person name="Pitluck S."/>
            <person name="Chertkov O."/>
            <person name="Detter J.C."/>
            <person name="Han C."/>
            <person name="Tapia R."/>
            <person name="Land M."/>
            <person name="Hauser L."/>
            <person name="Chang Y.-J."/>
            <person name="Jeffries C."/>
            <person name="Kyrpides N."/>
            <person name="Ivanova N."/>
            <person name="Mikhailova N."/>
            <person name="Mouttaki H."/>
            <person name="Lin L."/>
            <person name="Zhou J."/>
            <person name="Hemme C.L."/>
            <person name="Woyke T."/>
        </authorList>
    </citation>
    <scope>NUCLEOTIDE SEQUENCE [LARGE SCALE GENOMIC DNA]</scope>
    <source>
        <strain evidence="8">WM1</strain>
    </source>
</reference>
<dbReference type="GO" id="GO:0046103">
    <property type="term" value="P:inosine biosynthetic process"/>
    <property type="evidence" value="ECO:0007669"/>
    <property type="project" value="TreeGrafter"/>
</dbReference>
<comment type="similarity">
    <text evidence="2">Belongs to the metallo-dependent hydrolases superfamily. Adenosine and AMP deaminases family.</text>
</comment>
<evidence type="ECO:0000256" key="3">
    <source>
        <dbReference type="ARBA" id="ARBA00012784"/>
    </source>
</evidence>
<dbReference type="GO" id="GO:0006154">
    <property type="term" value="P:adenosine catabolic process"/>
    <property type="evidence" value="ECO:0007669"/>
    <property type="project" value="TreeGrafter"/>
</dbReference>
<feature type="domain" description="Adenosine deaminase" evidence="7">
    <location>
        <begin position="6"/>
        <end position="321"/>
    </location>
</feature>
<evidence type="ECO:0000256" key="4">
    <source>
        <dbReference type="ARBA" id="ARBA00022723"/>
    </source>
</evidence>